<dbReference type="Pfam" id="PF00282">
    <property type="entry name" value="Pyridoxal_deC"/>
    <property type="match status" value="1"/>
</dbReference>
<dbReference type="InterPro" id="IPR010977">
    <property type="entry name" value="Aromatic_deC"/>
</dbReference>
<dbReference type="GO" id="GO:0016831">
    <property type="term" value="F:carboxy-lyase activity"/>
    <property type="evidence" value="ECO:0007669"/>
    <property type="project" value="InterPro"/>
</dbReference>
<gene>
    <name evidence="6" type="ORF">CAMP_LOCUS12300</name>
</gene>
<feature type="region of interest" description="Disordered" evidence="5">
    <location>
        <begin position="298"/>
        <end position="319"/>
    </location>
</feature>
<dbReference type="Gene3D" id="3.90.1150.10">
    <property type="entry name" value="Aspartate Aminotransferase, domain 1"/>
    <property type="match status" value="1"/>
</dbReference>
<comment type="similarity">
    <text evidence="2">Belongs to the group II decarboxylase family.</text>
</comment>
<dbReference type="GO" id="GO:0019752">
    <property type="term" value="P:carboxylic acid metabolic process"/>
    <property type="evidence" value="ECO:0007669"/>
    <property type="project" value="InterPro"/>
</dbReference>
<proteinExistence type="inferred from homology"/>
<keyword evidence="4" id="KW-0456">Lyase</keyword>
<evidence type="ECO:0000256" key="2">
    <source>
        <dbReference type="ARBA" id="ARBA00009533"/>
    </source>
</evidence>
<protein>
    <submittedName>
        <fullName evidence="6">Uncharacterized protein</fullName>
    </submittedName>
</protein>
<comment type="cofactor">
    <cofactor evidence="1">
        <name>pyridoxal 5'-phosphate</name>
        <dbReference type="ChEBI" id="CHEBI:597326"/>
    </cofactor>
</comment>
<dbReference type="AlphaFoldDB" id="A0A9P1N3H2"/>
<dbReference type="InterPro" id="IPR015424">
    <property type="entry name" value="PyrdxlP-dep_Trfase"/>
</dbReference>
<evidence type="ECO:0000256" key="4">
    <source>
        <dbReference type="ARBA" id="ARBA00023239"/>
    </source>
</evidence>
<sequence>MSQVEHVFKINSERVKNLNRLHRAAAFSLFRDLQLQDMKWNKKVVRSDYKVYDLNNRVIFYVSSTTAVRITKDAPFCLKVMNKDQKDVAKFIRSEPRNNARRNGLVSMFGCCAAARDVMDILDDESNLIARAIVHTDQLRGTHITIRDPDDQIIILVRKVKDQNDIFYVLDGTDRFLGEIRQKIISSGNATDNYKGVSSWFSPDLPIDIKLLFLAAVFLVEIDYFSDRDSWQIPFHTTEQDYLNPIIRTPPYHQKFRQVPQPKNKKKKKNPEEPVNASRSEKFKSSLIMPEIHHIKNFAPINAEPEKPEEKPEETAKTPEAAKEELLDMKGMKSNNFRNSGIKVLDYLVKQDEALKTSRCTPSVKPGYLKSLIPGKAPQKPEDIDEILEDYHKLIVPGLSHSNHPNFHSFYPAGNSFHCMLADLLGGHIGDSGFSWSANPALTELEILMMDWLGDMMGLPKELLLYPDGSRGGGCMQKSASDMVYLVMAAARNDILKQMKVTHPNENRNDLLPRLVAYTSTEAHSSIRKAAAMAMVRVKVLPTDDKYSLRGATLYNAIANDRNRGLIPFFVAATFGTTGPCSFDNIHEIGPICRDKGNLATQVRVLMRGIEWVDSFSTQPSKLAISVCDVCCLWVRDRFRLQAASVENQIEFSYKSLPTSRKFGALKMWLFLRTIGVENLQKQIREHIRLGQYMEEKLKKDIRFDVQNKVMLGLICFRVKADDNFNKVLLYKLNETGKISLASCTLGDRFVLRLCINTPKSTEADLDAAFDLICFETDALRPFQDRVEVMNEEELEEFIHLPMKTQMIYANASNTQLPQLTSFVSDAALMSPTKGAHSQENNQHTKKD</sequence>
<dbReference type="OrthoDB" id="639767at2759"/>
<dbReference type="Gene3D" id="1.20.1340.10">
    <property type="entry name" value="dopa decarboxylase, N-terminal domain"/>
    <property type="match status" value="1"/>
</dbReference>
<dbReference type="GO" id="GO:0005737">
    <property type="term" value="C:cytoplasm"/>
    <property type="evidence" value="ECO:0007669"/>
    <property type="project" value="TreeGrafter"/>
</dbReference>
<dbReference type="EMBL" id="CANHGI010000004">
    <property type="protein sequence ID" value="CAI5449663.1"/>
    <property type="molecule type" value="Genomic_DNA"/>
</dbReference>
<name>A0A9P1N3H2_9PELO</name>
<dbReference type="PRINTS" id="PR00800">
    <property type="entry name" value="YHDCRBOXLASE"/>
</dbReference>
<evidence type="ECO:0000256" key="1">
    <source>
        <dbReference type="ARBA" id="ARBA00001933"/>
    </source>
</evidence>
<dbReference type="SUPFAM" id="SSF53383">
    <property type="entry name" value="PLP-dependent transferases"/>
    <property type="match status" value="1"/>
</dbReference>
<dbReference type="GO" id="GO:0030170">
    <property type="term" value="F:pyridoxal phosphate binding"/>
    <property type="evidence" value="ECO:0007669"/>
    <property type="project" value="InterPro"/>
</dbReference>
<dbReference type="InterPro" id="IPR002129">
    <property type="entry name" value="PyrdxlP-dep_de-COase"/>
</dbReference>
<dbReference type="PANTHER" id="PTHR11999:SF59">
    <property type="entry name" value="AROMATIC-L-AMINO-ACID DECARBOXYLASE-RELATED"/>
    <property type="match status" value="1"/>
</dbReference>
<keyword evidence="3" id="KW-0663">Pyridoxal phosphate</keyword>
<feature type="compositionally biased region" description="Basic and acidic residues" evidence="5">
    <location>
        <begin position="304"/>
        <end position="319"/>
    </location>
</feature>
<evidence type="ECO:0000313" key="6">
    <source>
        <dbReference type="EMBL" id="CAI5449663.1"/>
    </source>
</evidence>
<dbReference type="Proteomes" id="UP001152747">
    <property type="component" value="Unassembled WGS sequence"/>
</dbReference>
<dbReference type="GO" id="GO:0006520">
    <property type="term" value="P:amino acid metabolic process"/>
    <property type="evidence" value="ECO:0007669"/>
    <property type="project" value="InterPro"/>
</dbReference>
<reference evidence="6" key="1">
    <citation type="submission" date="2022-11" db="EMBL/GenBank/DDBJ databases">
        <authorList>
            <person name="Kikuchi T."/>
        </authorList>
    </citation>
    <scope>NUCLEOTIDE SEQUENCE</scope>
    <source>
        <strain evidence="6">PS1010</strain>
    </source>
</reference>
<dbReference type="Gene3D" id="3.40.640.10">
    <property type="entry name" value="Type I PLP-dependent aspartate aminotransferase-like (Major domain)"/>
    <property type="match status" value="1"/>
</dbReference>
<dbReference type="InterPro" id="IPR015422">
    <property type="entry name" value="PyrdxlP-dep_Trfase_small"/>
</dbReference>
<evidence type="ECO:0000313" key="7">
    <source>
        <dbReference type="Proteomes" id="UP001152747"/>
    </source>
</evidence>
<comment type="caution">
    <text evidence="6">The sequence shown here is derived from an EMBL/GenBank/DDBJ whole genome shotgun (WGS) entry which is preliminary data.</text>
</comment>
<evidence type="ECO:0000256" key="3">
    <source>
        <dbReference type="ARBA" id="ARBA00022898"/>
    </source>
</evidence>
<accession>A0A9P1N3H2</accession>
<dbReference type="InterPro" id="IPR015421">
    <property type="entry name" value="PyrdxlP-dep_Trfase_major"/>
</dbReference>
<keyword evidence="7" id="KW-1185">Reference proteome</keyword>
<evidence type="ECO:0000256" key="5">
    <source>
        <dbReference type="SAM" id="MobiDB-lite"/>
    </source>
</evidence>
<feature type="region of interest" description="Disordered" evidence="5">
    <location>
        <begin position="253"/>
        <end position="281"/>
    </location>
</feature>
<organism evidence="6 7">
    <name type="scientific">Caenorhabditis angaria</name>
    <dbReference type="NCBI Taxonomy" id="860376"/>
    <lineage>
        <taxon>Eukaryota</taxon>
        <taxon>Metazoa</taxon>
        <taxon>Ecdysozoa</taxon>
        <taxon>Nematoda</taxon>
        <taxon>Chromadorea</taxon>
        <taxon>Rhabditida</taxon>
        <taxon>Rhabditina</taxon>
        <taxon>Rhabditomorpha</taxon>
        <taxon>Rhabditoidea</taxon>
        <taxon>Rhabditidae</taxon>
        <taxon>Peloderinae</taxon>
        <taxon>Caenorhabditis</taxon>
    </lineage>
</organism>
<dbReference type="PANTHER" id="PTHR11999">
    <property type="entry name" value="GROUP II PYRIDOXAL-5-PHOSPHATE DECARBOXYLASE"/>
    <property type="match status" value="1"/>
</dbReference>